<feature type="chain" id="PRO_5022237050" evidence="1">
    <location>
        <begin position="25"/>
        <end position="479"/>
    </location>
</feature>
<gene>
    <name evidence="2" type="ORF">Pan216_49010</name>
</gene>
<dbReference type="AlphaFoldDB" id="A0A518BAL4"/>
<name>A0A518BAL4_9BACT</name>
<accession>A0A518BAL4</accession>
<keyword evidence="3" id="KW-1185">Reference proteome</keyword>
<dbReference type="Proteomes" id="UP000317093">
    <property type="component" value="Chromosome"/>
</dbReference>
<dbReference type="PROSITE" id="PS51257">
    <property type="entry name" value="PROKAR_LIPOPROTEIN"/>
    <property type="match status" value="1"/>
</dbReference>
<sequence precursor="true">MIARRFTLPLVLALGCLTISQAEAAKVFKAGAVAQDITPTKFPVDVNGGMSNRTATAAHDRMHARCLVLDDGTTKLAFAVCDSCLMPRFIMDQAKKIASKETGIPTSHILISATHTHSAPAVTAAFQTDPDENYVKEVPAMIAAGIINANKRLAPAQVGWGVGEDPTQVFNRRWYMKEGTVPVNAFGTFDDKVKMNPPAASPNLIKSAGPTDPEVSLLAVRSPDGKPMAVLTNYSLHYVGGTSGGLSADYFAVYADRLGQLLDADKEFVGIMSNGTSGDINNIDFSKPRVRQQPFEQIRVVADSVARVAYDTYQQIEFRDWVSLDARQKEISGGVRKANKKELAKARELLKNKKEGERMKTLQEIYAREAIKLADYPDEVDFILQAFRVGELGIASIPCETFVEIGLAIKEESPFKPTFVVSLANGYNGYLPTRKHHGLKGYETWRARSSYLEVDVAEKIEKTLLTLLDELATAQKGAK</sequence>
<dbReference type="RefSeq" id="WP_419192897.1">
    <property type="nucleotide sequence ID" value="NZ_CP036279.1"/>
</dbReference>
<keyword evidence="1" id="KW-0732">Signal</keyword>
<dbReference type="EMBL" id="CP036279">
    <property type="protein sequence ID" value="QDU64018.1"/>
    <property type="molecule type" value="Genomic_DNA"/>
</dbReference>
<evidence type="ECO:0000313" key="2">
    <source>
        <dbReference type="EMBL" id="QDU64018.1"/>
    </source>
</evidence>
<feature type="signal peptide" evidence="1">
    <location>
        <begin position="1"/>
        <end position="24"/>
    </location>
</feature>
<evidence type="ECO:0000256" key="1">
    <source>
        <dbReference type="SAM" id="SignalP"/>
    </source>
</evidence>
<reference evidence="2 3" key="1">
    <citation type="submission" date="2019-02" db="EMBL/GenBank/DDBJ databases">
        <title>Deep-cultivation of Planctomycetes and their phenomic and genomic characterization uncovers novel biology.</title>
        <authorList>
            <person name="Wiegand S."/>
            <person name="Jogler M."/>
            <person name="Boedeker C."/>
            <person name="Pinto D."/>
            <person name="Vollmers J."/>
            <person name="Rivas-Marin E."/>
            <person name="Kohn T."/>
            <person name="Peeters S.H."/>
            <person name="Heuer A."/>
            <person name="Rast P."/>
            <person name="Oberbeckmann S."/>
            <person name="Bunk B."/>
            <person name="Jeske O."/>
            <person name="Meyerdierks A."/>
            <person name="Storesund J.E."/>
            <person name="Kallscheuer N."/>
            <person name="Luecker S."/>
            <person name="Lage O.M."/>
            <person name="Pohl T."/>
            <person name="Merkel B.J."/>
            <person name="Hornburger P."/>
            <person name="Mueller R.-W."/>
            <person name="Bruemmer F."/>
            <person name="Labrenz M."/>
            <person name="Spormann A.M."/>
            <person name="Op den Camp H."/>
            <person name="Overmann J."/>
            <person name="Amann R."/>
            <person name="Jetten M.S.M."/>
            <person name="Mascher T."/>
            <person name="Medema M.H."/>
            <person name="Devos D.P."/>
            <person name="Kaster A.-K."/>
            <person name="Ovreas L."/>
            <person name="Rohde M."/>
            <person name="Galperin M.Y."/>
            <person name="Jogler C."/>
        </authorList>
    </citation>
    <scope>NUCLEOTIDE SEQUENCE [LARGE SCALE GENOMIC DNA]</scope>
    <source>
        <strain evidence="2 3">Pan216</strain>
    </source>
</reference>
<dbReference type="KEGG" id="knv:Pan216_49010"/>
<proteinExistence type="predicted"/>
<protein>
    <submittedName>
        <fullName evidence="2">Neutral/alkaline non-lysosomal ceramidase</fullName>
    </submittedName>
</protein>
<organism evidence="2 3">
    <name type="scientific">Kolteria novifilia</name>
    <dbReference type="NCBI Taxonomy" id="2527975"/>
    <lineage>
        <taxon>Bacteria</taxon>
        <taxon>Pseudomonadati</taxon>
        <taxon>Planctomycetota</taxon>
        <taxon>Planctomycetia</taxon>
        <taxon>Kolteriales</taxon>
        <taxon>Kolteriaceae</taxon>
        <taxon>Kolteria</taxon>
    </lineage>
</organism>
<evidence type="ECO:0000313" key="3">
    <source>
        <dbReference type="Proteomes" id="UP000317093"/>
    </source>
</evidence>